<evidence type="ECO:0000256" key="3">
    <source>
        <dbReference type="ARBA" id="ARBA00022603"/>
    </source>
</evidence>
<evidence type="ECO:0000256" key="5">
    <source>
        <dbReference type="ARBA" id="ARBA00022691"/>
    </source>
</evidence>
<dbReference type="Proteomes" id="UP001302329">
    <property type="component" value="Unassembled WGS sequence"/>
</dbReference>
<reference evidence="7 8" key="1">
    <citation type="submission" date="2023-12" db="EMBL/GenBank/DDBJ databases">
        <title>Baltic Sea Cyanobacteria.</title>
        <authorList>
            <person name="Delbaje E."/>
            <person name="Fewer D.P."/>
            <person name="Shishido T.K."/>
        </authorList>
    </citation>
    <scope>NUCLEOTIDE SEQUENCE [LARGE SCALE GENOMIC DNA]</scope>
    <source>
        <strain evidence="7 8">UHCC 0281</strain>
    </source>
</reference>
<dbReference type="Gene3D" id="3.30.950.10">
    <property type="entry name" value="Methyltransferase, Cobalt-precorrin-4 Transmethylase, Domain 2"/>
    <property type="match status" value="1"/>
</dbReference>
<dbReference type="Pfam" id="PF00590">
    <property type="entry name" value="TP_methylase"/>
    <property type="match status" value="1"/>
</dbReference>
<dbReference type="Gene3D" id="3.40.50.150">
    <property type="entry name" value="Vaccinia Virus protein VP39"/>
    <property type="match status" value="1"/>
</dbReference>
<dbReference type="NCBIfam" id="TIGR02469">
    <property type="entry name" value="CbiT"/>
    <property type="match status" value="1"/>
</dbReference>
<keyword evidence="5" id="KW-0949">S-adenosyl-L-methionine</keyword>
<accession>A0ABU5ST26</accession>
<dbReference type="NCBIfam" id="TIGR02467">
    <property type="entry name" value="CbiE"/>
    <property type="match status" value="1"/>
</dbReference>
<evidence type="ECO:0000313" key="8">
    <source>
        <dbReference type="Proteomes" id="UP001302329"/>
    </source>
</evidence>
<organism evidence="7 8">
    <name type="scientific">Cyanobium gracile UHCC 0281</name>
    <dbReference type="NCBI Taxonomy" id="3110309"/>
    <lineage>
        <taxon>Bacteria</taxon>
        <taxon>Bacillati</taxon>
        <taxon>Cyanobacteriota</taxon>
        <taxon>Cyanophyceae</taxon>
        <taxon>Synechococcales</taxon>
        <taxon>Prochlorococcaceae</taxon>
        <taxon>Cyanobium</taxon>
    </lineage>
</organism>
<dbReference type="Gene3D" id="3.40.1010.10">
    <property type="entry name" value="Cobalt-precorrin-4 Transmethylase, Domain 1"/>
    <property type="match status" value="1"/>
</dbReference>
<dbReference type="InterPro" id="IPR014776">
    <property type="entry name" value="4pyrrole_Mease_sub2"/>
</dbReference>
<keyword evidence="2" id="KW-0169">Cobalamin biosynthesis</keyword>
<dbReference type="InterPro" id="IPR014777">
    <property type="entry name" value="4pyrrole_Mease_sub1"/>
</dbReference>
<keyword evidence="3" id="KW-0489">Methyltransferase</keyword>
<dbReference type="InterPro" id="IPR006365">
    <property type="entry name" value="Cbl_synth_CobL"/>
</dbReference>
<sequence length="431" mass="45188">MASSGAGARLEGSLLEVLGTDAAGLAGLSRHWQEQILRADLVAAPRRLLADIATWRGEAPGPELLASDRPTDLLPRLQQSLAAGDRVVLLASGDPLWFGIGRLLLQHLPAERIRFHPAPTSLQLAFARLGRPWQDASWISLHGRDPEPLAARLQQRPAALAVLTDPARGGAAEVRGLLRASGLEASYAFWLAERLGHPAERLQQLAPADPLPPDLDPLHLVLLIAAEPAVPAPEALPLFGIPDGLWLQHADQPGLMTKREVRIQLLADLDLLETGVLWDIGAGVGSVGLEALRLRPGLTLWAVERRAGAAALIGANAARLGVRPAGVLEAEAPAALASLPDPDRVLIGGGGAGRSLLLETVLGRLRPGGVVVMPLATVEGLALCRPLLEQAGLGVAVTQIQAWRGAPLAEGTRLAPLNPVLVLKGTRPAAG</sequence>
<gene>
    <name evidence="7" type="primary">cbiE</name>
    <name evidence="7" type="ORF">VB739_01490</name>
</gene>
<feature type="domain" description="Tetrapyrrole methylase" evidence="6">
    <location>
        <begin position="34"/>
        <end position="202"/>
    </location>
</feature>
<dbReference type="InterPro" id="IPR014008">
    <property type="entry name" value="Cbl_synth_MTase_CbiT"/>
</dbReference>
<protein>
    <submittedName>
        <fullName evidence="7">Precorrin-6y C5,15-methyltransferase (Decarboxylating) subunit CbiE</fullName>
    </submittedName>
</protein>
<dbReference type="PANTHER" id="PTHR43182:SF1">
    <property type="entry name" value="COBALT-PRECORRIN-7 C(5)-METHYLTRANSFERASE"/>
    <property type="match status" value="1"/>
</dbReference>
<dbReference type="RefSeq" id="WP_323355374.1">
    <property type="nucleotide sequence ID" value="NZ_JAYGHY010000003.1"/>
</dbReference>
<dbReference type="PANTHER" id="PTHR43182">
    <property type="entry name" value="COBALT-PRECORRIN-6B C(15)-METHYLTRANSFERASE (DECARBOXYLATING)"/>
    <property type="match status" value="1"/>
</dbReference>
<dbReference type="InterPro" id="IPR050714">
    <property type="entry name" value="Cobalamin_biosynth_MTase"/>
</dbReference>
<dbReference type="InterPro" id="IPR000878">
    <property type="entry name" value="4pyrrol_Mease"/>
</dbReference>
<name>A0ABU5ST26_9CYAN</name>
<dbReference type="EMBL" id="JAYGHY010000003">
    <property type="protein sequence ID" value="MEA5441222.1"/>
    <property type="molecule type" value="Genomic_DNA"/>
</dbReference>
<evidence type="ECO:0000256" key="4">
    <source>
        <dbReference type="ARBA" id="ARBA00022679"/>
    </source>
</evidence>
<keyword evidence="8" id="KW-1185">Reference proteome</keyword>
<comment type="caution">
    <text evidence="7">The sequence shown here is derived from an EMBL/GenBank/DDBJ whole genome shotgun (WGS) entry which is preliminary data.</text>
</comment>
<evidence type="ECO:0000313" key="7">
    <source>
        <dbReference type="EMBL" id="MEA5441222.1"/>
    </source>
</evidence>
<proteinExistence type="predicted"/>
<dbReference type="CDD" id="cd11644">
    <property type="entry name" value="Precorrin-6Y-MT"/>
    <property type="match status" value="1"/>
</dbReference>
<evidence type="ECO:0000256" key="2">
    <source>
        <dbReference type="ARBA" id="ARBA00022573"/>
    </source>
</evidence>
<comment type="pathway">
    <text evidence="1">Cofactor biosynthesis; adenosylcobalamin biosynthesis.</text>
</comment>
<dbReference type="InterPro" id="IPR012818">
    <property type="entry name" value="CbiE"/>
</dbReference>
<dbReference type="SUPFAM" id="SSF53335">
    <property type="entry name" value="S-adenosyl-L-methionine-dependent methyltransferases"/>
    <property type="match status" value="1"/>
</dbReference>
<evidence type="ECO:0000256" key="1">
    <source>
        <dbReference type="ARBA" id="ARBA00004953"/>
    </source>
</evidence>
<dbReference type="InterPro" id="IPR035996">
    <property type="entry name" value="4pyrrol_Methylase_sf"/>
</dbReference>
<dbReference type="InterPro" id="IPR029063">
    <property type="entry name" value="SAM-dependent_MTases_sf"/>
</dbReference>
<keyword evidence="4" id="KW-0808">Transferase</keyword>
<evidence type="ECO:0000259" key="6">
    <source>
        <dbReference type="Pfam" id="PF00590"/>
    </source>
</evidence>
<dbReference type="PIRSF" id="PIRSF036428">
    <property type="entry name" value="CobL"/>
    <property type="match status" value="1"/>
</dbReference>
<dbReference type="SUPFAM" id="SSF53790">
    <property type="entry name" value="Tetrapyrrole methylase"/>
    <property type="match status" value="1"/>
</dbReference>